<sequence>MGAQGQDWRRDREGDLCAGESVHDGALDGFTRGGDGFTAPAGPSIPLLSGPAHIGPVCPRRGRNAGSGALVMGSILRELAPESQARSPRKPVYTVNLSPGPSVRALVPAASHPTAPRHFLSLRSHPRPDHTQTEVALFINKQEAENVSFLELEIRGTFKIV</sequence>
<proteinExistence type="predicted"/>
<organism evidence="1 2">
    <name type="scientific">Anguilla anguilla</name>
    <name type="common">European freshwater eel</name>
    <name type="synonym">Muraena anguilla</name>
    <dbReference type="NCBI Taxonomy" id="7936"/>
    <lineage>
        <taxon>Eukaryota</taxon>
        <taxon>Metazoa</taxon>
        <taxon>Chordata</taxon>
        <taxon>Craniata</taxon>
        <taxon>Vertebrata</taxon>
        <taxon>Euteleostomi</taxon>
        <taxon>Actinopterygii</taxon>
        <taxon>Neopterygii</taxon>
        <taxon>Teleostei</taxon>
        <taxon>Anguilliformes</taxon>
        <taxon>Anguillidae</taxon>
        <taxon>Anguilla</taxon>
    </lineage>
</organism>
<comment type="caution">
    <text evidence="1">The sequence shown here is derived from an EMBL/GenBank/DDBJ whole genome shotgun (WGS) entry which is preliminary data.</text>
</comment>
<dbReference type="EMBL" id="JAFIRN010000002">
    <property type="protein sequence ID" value="KAG5854023.1"/>
    <property type="molecule type" value="Genomic_DNA"/>
</dbReference>
<evidence type="ECO:0000313" key="2">
    <source>
        <dbReference type="Proteomes" id="UP001044222"/>
    </source>
</evidence>
<gene>
    <name evidence="1" type="ORF">ANANG_G00033110</name>
</gene>
<keyword evidence="2" id="KW-1185">Reference proteome</keyword>
<reference evidence="1" key="1">
    <citation type="submission" date="2021-01" db="EMBL/GenBank/DDBJ databases">
        <title>A chromosome-scale assembly of European eel, Anguilla anguilla.</title>
        <authorList>
            <person name="Henkel C."/>
            <person name="Jong-Raadsen S.A."/>
            <person name="Dufour S."/>
            <person name="Weltzien F.-A."/>
            <person name="Palstra A.P."/>
            <person name="Pelster B."/>
            <person name="Spaink H.P."/>
            <person name="Van Den Thillart G.E."/>
            <person name="Jansen H."/>
            <person name="Zahm M."/>
            <person name="Klopp C."/>
            <person name="Cedric C."/>
            <person name="Louis A."/>
            <person name="Berthelot C."/>
            <person name="Parey E."/>
            <person name="Roest Crollius H."/>
            <person name="Montfort J."/>
            <person name="Robinson-Rechavi M."/>
            <person name="Bucao C."/>
            <person name="Bouchez O."/>
            <person name="Gislard M."/>
            <person name="Lluch J."/>
            <person name="Milhes M."/>
            <person name="Lampietro C."/>
            <person name="Lopez Roques C."/>
            <person name="Donnadieu C."/>
            <person name="Braasch I."/>
            <person name="Desvignes T."/>
            <person name="Postlethwait J."/>
            <person name="Bobe J."/>
            <person name="Guiguen Y."/>
            <person name="Dirks R."/>
        </authorList>
    </citation>
    <scope>NUCLEOTIDE SEQUENCE</scope>
    <source>
        <strain evidence="1">Tag_6206</strain>
        <tissue evidence="1">Liver</tissue>
    </source>
</reference>
<evidence type="ECO:0000313" key="1">
    <source>
        <dbReference type="EMBL" id="KAG5854023.1"/>
    </source>
</evidence>
<dbReference type="Proteomes" id="UP001044222">
    <property type="component" value="Unassembled WGS sequence"/>
</dbReference>
<protein>
    <submittedName>
        <fullName evidence="1">Uncharacterized protein</fullName>
    </submittedName>
</protein>
<accession>A0A9D3S447</accession>
<dbReference type="AlphaFoldDB" id="A0A9D3S447"/>
<name>A0A9D3S447_ANGAN</name>